<reference evidence="3" key="1">
    <citation type="submission" date="2020-10" db="EMBL/GenBank/DDBJ databases">
        <authorList>
            <person name="Gilroy R."/>
        </authorList>
    </citation>
    <scope>NUCLEOTIDE SEQUENCE</scope>
    <source>
        <strain evidence="3">B1-3475</strain>
    </source>
</reference>
<dbReference type="Gene3D" id="2.40.320.10">
    <property type="entry name" value="Hypothetical Protein Pfu-838710-001"/>
    <property type="match status" value="1"/>
</dbReference>
<feature type="active site" description="Proton acceptor" evidence="1">
    <location>
        <position position="31"/>
    </location>
</feature>
<evidence type="ECO:0000313" key="4">
    <source>
        <dbReference type="Proteomes" id="UP000823617"/>
    </source>
</evidence>
<dbReference type="InterPro" id="IPR012042">
    <property type="entry name" value="NeuTTM/CthTTM-like"/>
</dbReference>
<dbReference type="InterPro" id="IPR033469">
    <property type="entry name" value="CYTH-like_dom_sf"/>
</dbReference>
<dbReference type="SUPFAM" id="SSF55154">
    <property type="entry name" value="CYTH-like phosphatases"/>
    <property type="match status" value="1"/>
</dbReference>
<evidence type="ECO:0000256" key="1">
    <source>
        <dbReference type="PIRSR" id="PIRSR016487-1"/>
    </source>
</evidence>
<dbReference type="PANTHER" id="PTHR40114">
    <property type="entry name" value="SLR0698 PROTEIN"/>
    <property type="match status" value="1"/>
</dbReference>
<dbReference type="Pfam" id="PF01928">
    <property type="entry name" value="CYTH"/>
    <property type="match status" value="1"/>
</dbReference>
<dbReference type="InterPro" id="IPR023577">
    <property type="entry name" value="CYTH_domain"/>
</dbReference>
<protein>
    <submittedName>
        <fullName evidence="3">CYTH domain-containing protein</fullName>
    </submittedName>
</protein>
<evidence type="ECO:0000259" key="2">
    <source>
        <dbReference type="PROSITE" id="PS51707"/>
    </source>
</evidence>
<dbReference type="PROSITE" id="PS51707">
    <property type="entry name" value="CYTH"/>
    <property type="match status" value="1"/>
</dbReference>
<dbReference type="CDD" id="cd07891">
    <property type="entry name" value="CYTH-like_CthTTM-like_1"/>
    <property type="match status" value="1"/>
</dbReference>
<organism evidence="3 4">
    <name type="scientific">Candidatus Cryptobacteroides intestinigallinarum</name>
    <dbReference type="NCBI Taxonomy" id="2840767"/>
    <lineage>
        <taxon>Bacteria</taxon>
        <taxon>Pseudomonadati</taxon>
        <taxon>Bacteroidota</taxon>
        <taxon>Bacteroidia</taxon>
        <taxon>Bacteroidales</taxon>
        <taxon>Candidatus Cryptobacteroides</taxon>
    </lineage>
</organism>
<dbReference type="PANTHER" id="PTHR40114:SF1">
    <property type="entry name" value="SLR0698 PROTEIN"/>
    <property type="match status" value="1"/>
</dbReference>
<sequence>MGHIETERKFLVKDDSYKEAATEHIRMTQGYICNESGRTVRVRKAGRKGWLTIKGPSTDDGLSRFEWETELSEGDTDRLLQLCKTGLIDKIRHIVPYGGHRFEVDEFLGDNLGLTVAEIELQDPEEPFSRPEWLSEEVTGDRRYYNSMLASSPFSTWTH</sequence>
<dbReference type="PIRSF" id="PIRSF016487">
    <property type="entry name" value="CYTH_UCP016487"/>
    <property type="match status" value="1"/>
</dbReference>
<dbReference type="SMART" id="SM01118">
    <property type="entry name" value="CYTH"/>
    <property type="match status" value="1"/>
</dbReference>
<accession>A0A9D9HJ99</accession>
<dbReference type="AlphaFoldDB" id="A0A9D9HJ99"/>
<comment type="caution">
    <text evidence="3">The sequence shown here is derived from an EMBL/GenBank/DDBJ whole genome shotgun (WGS) entry which is preliminary data.</text>
</comment>
<name>A0A9D9HJ99_9BACT</name>
<gene>
    <name evidence="3" type="ORF">IAC08_00485</name>
</gene>
<dbReference type="Proteomes" id="UP000823617">
    <property type="component" value="Unassembled WGS sequence"/>
</dbReference>
<feature type="domain" description="CYTH" evidence="2">
    <location>
        <begin position="3"/>
        <end position="151"/>
    </location>
</feature>
<proteinExistence type="predicted"/>
<dbReference type="EMBL" id="JADIMK010000005">
    <property type="protein sequence ID" value="MBO8454870.1"/>
    <property type="molecule type" value="Genomic_DNA"/>
</dbReference>
<evidence type="ECO:0000313" key="3">
    <source>
        <dbReference type="EMBL" id="MBO8454870.1"/>
    </source>
</evidence>
<reference evidence="3" key="2">
    <citation type="journal article" date="2021" name="PeerJ">
        <title>Extensive microbial diversity within the chicken gut microbiome revealed by metagenomics and culture.</title>
        <authorList>
            <person name="Gilroy R."/>
            <person name="Ravi A."/>
            <person name="Getino M."/>
            <person name="Pursley I."/>
            <person name="Horton D.L."/>
            <person name="Alikhan N.F."/>
            <person name="Baker D."/>
            <person name="Gharbi K."/>
            <person name="Hall N."/>
            <person name="Watson M."/>
            <person name="Adriaenssens E.M."/>
            <person name="Foster-Nyarko E."/>
            <person name="Jarju S."/>
            <person name="Secka A."/>
            <person name="Antonio M."/>
            <person name="Oren A."/>
            <person name="Chaudhuri R.R."/>
            <person name="La Ragione R."/>
            <person name="Hildebrand F."/>
            <person name="Pallen M.J."/>
        </authorList>
    </citation>
    <scope>NUCLEOTIDE SEQUENCE</scope>
    <source>
        <strain evidence="3">B1-3475</strain>
    </source>
</reference>